<dbReference type="Proteomes" id="UP000000845">
    <property type="component" value="Chromosome"/>
</dbReference>
<dbReference type="HOGENOM" id="CLU_3405336_0_0_0"/>
<proteinExistence type="predicted"/>
<reference evidence="1 2" key="2">
    <citation type="journal article" date="2010" name="Stand. Genomic Sci.">
        <title>Complete genome sequence of Sebaldella termitidis type strain (NCTC 11300).</title>
        <authorList>
            <person name="Harmon-Smith M."/>
            <person name="Celia L."/>
            <person name="Chertkov O."/>
            <person name="Lapidus A."/>
            <person name="Copeland A."/>
            <person name="Glavina Del Rio T."/>
            <person name="Nolan M."/>
            <person name="Lucas S."/>
            <person name="Tice H."/>
            <person name="Cheng J.F."/>
            <person name="Han C."/>
            <person name="Detter J.C."/>
            <person name="Bruce D."/>
            <person name="Goodwin L."/>
            <person name="Pitluck S."/>
            <person name="Pati A."/>
            <person name="Liolios K."/>
            <person name="Ivanova N."/>
            <person name="Mavromatis K."/>
            <person name="Mikhailova N."/>
            <person name="Chen A."/>
            <person name="Palaniappan K."/>
            <person name="Land M."/>
            <person name="Hauser L."/>
            <person name="Chang Y.J."/>
            <person name="Jeffries C.D."/>
            <person name="Brettin T."/>
            <person name="Goker M."/>
            <person name="Beck B."/>
            <person name="Bristow J."/>
            <person name="Eisen J.A."/>
            <person name="Markowitz V."/>
            <person name="Hugenholtz P."/>
            <person name="Kyrpides N.C."/>
            <person name="Klenk H.P."/>
            <person name="Chen F."/>
        </authorList>
    </citation>
    <scope>NUCLEOTIDE SEQUENCE [LARGE SCALE GENOMIC DNA]</scope>
    <source>
        <strain evidence="2">ATCC 33386 / NCTC 11300</strain>
    </source>
</reference>
<reference evidence="2" key="1">
    <citation type="submission" date="2009-09" db="EMBL/GenBank/DDBJ databases">
        <title>The complete chromosome of Sebaldella termitidis ATCC 33386.</title>
        <authorList>
            <consortium name="US DOE Joint Genome Institute (JGI-PGF)"/>
            <person name="Lucas S."/>
            <person name="Copeland A."/>
            <person name="Lapidus A."/>
            <person name="Glavina del Rio T."/>
            <person name="Dalin E."/>
            <person name="Tice H."/>
            <person name="Bruce D."/>
            <person name="Goodwin L."/>
            <person name="Pitluck S."/>
            <person name="Kyrpides N."/>
            <person name="Mavromatis K."/>
            <person name="Ivanova N."/>
            <person name="Mikhailova N."/>
            <person name="Sims D."/>
            <person name="Meincke L."/>
            <person name="Brettin T."/>
            <person name="Detter J.C."/>
            <person name="Han C."/>
            <person name="Larimer F."/>
            <person name="Land M."/>
            <person name="Hauser L."/>
            <person name="Markowitz V."/>
            <person name="Cheng J.F."/>
            <person name="Hugenholtz P."/>
            <person name="Woyke T."/>
            <person name="Wu D."/>
            <person name="Eisen J.A."/>
        </authorList>
    </citation>
    <scope>NUCLEOTIDE SEQUENCE [LARGE SCALE GENOMIC DNA]</scope>
    <source>
        <strain evidence="2">ATCC 33386 / NCTC 11300</strain>
    </source>
</reference>
<gene>
    <name evidence="1" type="ordered locus">Sterm_0341</name>
</gene>
<protein>
    <submittedName>
        <fullName evidence="1">Uncharacterized protein</fullName>
    </submittedName>
</protein>
<evidence type="ECO:0000313" key="2">
    <source>
        <dbReference type="Proteomes" id="UP000000845"/>
    </source>
</evidence>
<sequence length="30" mass="3424">MEFKGIKTVYFYGDSNSMGRTGILLIVNIR</sequence>
<evidence type="ECO:0000313" key="1">
    <source>
        <dbReference type="EMBL" id="ACZ07225.1"/>
    </source>
</evidence>
<keyword evidence="2" id="KW-1185">Reference proteome</keyword>
<accession>D1ALV7</accession>
<name>D1ALV7_SEBTE</name>
<organism evidence="1 2">
    <name type="scientific">Sebaldella termitidis (strain ATCC 33386 / NCTC 11300)</name>
    <dbReference type="NCBI Taxonomy" id="526218"/>
    <lineage>
        <taxon>Bacteria</taxon>
        <taxon>Fusobacteriati</taxon>
        <taxon>Fusobacteriota</taxon>
        <taxon>Fusobacteriia</taxon>
        <taxon>Fusobacteriales</taxon>
        <taxon>Leptotrichiaceae</taxon>
        <taxon>Sebaldella</taxon>
    </lineage>
</organism>
<dbReference type="AlphaFoldDB" id="D1ALV7"/>
<dbReference type="EMBL" id="CP001739">
    <property type="protein sequence ID" value="ACZ07225.1"/>
    <property type="molecule type" value="Genomic_DNA"/>
</dbReference>
<dbReference type="KEGG" id="str:Sterm_0341"/>